<keyword evidence="13" id="KW-1185">Reference proteome</keyword>
<dbReference type="InterPro" id="IPR035952">
    <property type="entry name" value="Rhomboid-like_sf"/>
</dbReference>
<dbReference type="Proteomes" id="UP001652504">
    <property type="component" value="Unassembled WGS sequence"/>
</dbReference>
<keyword evidence="6 12" id="KW-0378">Hydrolase</keyword>
<evidence type="ECO:0000259" key="10">
    <source>
        <dbReference type="Pfam" id="PF01694"/>
    </source>
</evidence>
<comment type="subcellular location">
    <subcellularLocation>
        <location evidence="1">Membrane</location>
        <topology evidence="1">Multi-pass membrane protein</topology>
    </subcellularLocation>
</comment>
<organism evidence="12 13">
    <name type="scientific">Fluctibacter corallii</name>
    <dbReference type="NCBI Taxonomy" id="2984329"/>
    <lineage>
        <taxon>Bacteria</taxon>
        <taxon>Pseudomonadati</taxon>
        <taxon>Pseudomonadota</taxon>
        <taxon>Gammaproteobacteria</taxon>
        <taxon>Alteromonadales</taxon>
        <taxon>Alteromonadaceae</taxon>
        <taxon>Fluctibacter</taxon>
    </lineage>
</organism>
<protein>
    <submittedName>
        <fullName evidence="12">Rhomboid family intramembrane serine protease GlpG</fullName>
        <ecNumber evidence="12">3.4.21.105</ecNumber>
    </submittedName>
</protein>
<evidence type="ECO:0000313" key="12">
    <source>
        <dbReference type="EMBL" id="MCV2886172.1"/>
    </source>
</evidence>
<evidence type="ECO:0000313" key="13">
    <source>
        <dbReference type="Proteomes" id="UP001652504"/>
    </source>
</evidence>
<evidence type="ECO:0000259" key="11">
    <source>
        <dbReference type="Pfam" id="PF12122"/>
    </source>
</evidence>
<feature type="domain" description="Peptidase S54 rhomboid" evidence="10">
    <location>
        <begin position="142"/>
        <end position="279"/>
    </location>
</feature>
<dbReference type="GO" id="GO:0008233">
    <property type="term" value="F:peptidase activity"/>
    <property type="evidence" value="ECO:0007669"/>
    <property type="project" value="UniProtKB-KW"/>
</dbReference>
<feature type="transmembrane region" description="Helical" evidence="9">
    <location>
        <begin position="238"/>
        <end position="256"/>
    </location>
</feature>
<feature type="transmembrane region" description="Helical" evidence="9">
    <location>
        <begin position="103"/>
        <end position="124"/>
    </location>
</feature>
<dbReference type="RefSeq" id="WP_263713462.1">
    <property type="nucleotide sequence ID" value="NZ_JAOWKX010000009.1"/>
</dbReference>
<keyword evidence="7 9" id="KW-1133">Transmembrane helix</keyword>
<dbReference type="PANTHER" id="PTHR43731:SF14">
    <property type="entry name" value="PRESENILIN-ASSOCIATED RHOMBOID-LIKE PROTEIN, MITOCHONDRIAL"/>
    <property type="match status" value="1"/>
</dbReference>
<evidence type="ECO:0000256" key="7">
    <source>
        <dbReference type="ARBA" id="ARBA00022989"/>
    </source>
</evidence>
<gene>
    <name evidence="12" type="primary">glpG</name>
    <name evidence="12" type="ORF">OE749_15875</name>
</gene>
<dbReference type="EC" id="3.4.21.105" evidence="12"/>
<feature type="transmembrane region" description="Helical" evidence="9">
    <location>
        <begin position="181"/>
        <end position="199"/>
    </location>
</feature>
<evidence type="ECO:0000256" key="3">
    <source>
        <dbReference type="ARBA" id="ARBA00022475"/>
    </source>
</evidence>
<dbReference type="Gene3D" id="1.20.1540.10">
    <property type="entry name" value="Rhomboid-like"/>
    <property type="match status" value="1"/>
</dbReference>
<keyword evidence="4" id="KW-0997">Cell inner membrane</keyword>
<dbReference type="PANTHER" id="PTHR43731">
    <property type="entry name" value="RHOMBOID PROTEASE"/>
    <property type="match status" value="1"/>
</dbReference>
<evidence type="ECO:0000256" key="5">
    <source>
        <dbReference type="ARBA" id="ARBA00022692"/>
    </source>
</evidence>
<feature type="domain" description="Peptidase S54 GlpG peptidase N-terminal" evidence="11">
    <location>
        <begin position="7"/>
        <end position="80"/>
    </location>
</feature>
<dbReference type="Pfam" id="PF01694">
    <property type="entry name" value="Rhomboid"/>
    <property type="match status" value="1"/>
</dbReference>
<dbReference type="SUPFAM" id="SSF144091">
    <property type="entry name" value="Rhomboid-like"/>
    <property type="match status" value="1"/>
</dbReference>
<dbReference type="NCBIfam" id="TIGR04239">
    <property type="entry name" value="rhombo_GlpG"/>
    <property type="match status" value="1"/>
</dbReference>
<dbReference type="Pfam" id="PF12122">
    <property type="entry name" value="Rhomboid_N"/>
    <property type="match status" value="1"/>
</dbReference>
<keyword evidence="5 9" id="KW-0812">Transmembrane</keyword>
<proteinExistence type="inferred from homology"/>
<evidence type="ECO:0000256" key="4">
    <source>
        <dbReference type="ARBA" id="ARBA00022519"/>
    </source>
</evidence>
<evidence type="ECO:0000256" key="2">
    <source>
        <dbReference type="ARBA" id="ARBA00009045"/>
    </source>
</evidence>
<dbReference type="InterPro" id="IPR022732">
    <property type="entry name" value="Peptidase_S54_GlpG_N"/>
</dbReference>
<dbReference type="InterPro" id="IPR038236">
    <property type="entry name" value="GlpG_N_sf"/>
</dbReference>
<evidence type="ECO:0000256" key="9">
    <source>
        <dbReference type="SAM" id="Phobius"/>
    </source>
</evidence>
<comment type="caution">
    <text evidence="12">The sequence shown here is derived from an EMBL/GenBank/DDBJ whole genome shotgun (WGS) entry which is preliminary data.</text>
</comment>
<evidence type="ECO:0000256" key="1">
    <source>
        <dbReference type="ARBA" id="ARBA00004141"/>
    </source>
</evidence>
<dbReference type="InterPro" id="IPR050925">
    <property type="entry name" value="Rhomboid_protease_S54"/>
</dbReference>
<evidence type="ECO:0000256" key="8">
    <source>
        <dbReference type="ARBA" id="ARBA00023136"/>
    </source>
</evidence>
<feature type="transmembrane region" description="Helical" evidence="9">
    <location>
        <begin position="205"/>
        <end position="226"/>
    </location>
</feature>
<dbReference type="GO" id="GO:0006508">
    <property type="term" value="P:proteolysis"/>
    <property type="evidence" value="ECO:0007669"/>
    <property type="project" value="UniProtKB-KW"/>
</dbReference>
<dbReference type="InterPro" id="IPR022764">
    <property type="entry name" value="Peptidase_S54_rhomboid_dom"/>
</dbReference>
<dbReference type="Gene3D" id="3.30.70.2350">
    <property type="match status" value="1"/>
</dbReference>
<feature type="transmembrane region" description="Helical" evidence="9">
    <location>
        <begin position="144"/>
        <end position="169"/>
    </location>
</feature>
<evidence type="ECO:0000256" key="6">
    <source>
        <dbReference type="ARBA" id="ARBA00022801"/>
    </source>
</evidence>
<sequence length="289" mass="32241">MAEPTTVVAFDQEQPARLLVDYLNSKRIHAVYVASSEPHRHGVALFDSAQIDEAKPLIEGFITNPYHQKYQSAAWKHGTQFTGNGETAFNINGMKAPFRGAPVVTAIFALCSLIFALYSIGFAMPVRYYLFIQPFPILLDTQQWWRTITPALVHLSALHFVFNMGWWVYLGSQVERKLGSVFLFALFGVSAISSNISQLMVSGPYFGGLSGVVYALMGFVWWIGWLKPNWNMQLSKPLVGFMLLWLILGYADVLWVNMANTAHLIGLISGCALAWLVSKISDLNAPNNT</sequence>
<reference evidence="12 13" key="1">
    <citation type="submission" date="2022-10" db="EMBL/GenBank/DDBJ databases">
        <title>Aestuariibacter sp. AA17 isolated from Montipora capitata coral fragment.</title>
        <authorList>
            <person name="Emsley S.A."/>
            <person name="Pfannmuller K.M."/>
            <person name="Loughran R.M."/>
            <person name="Shlafstein M."/>
            <person name="Papke E."/>
            <person name="Saw J.H."/>
            <person name="Ushijima B."/>
            <person name="Videau P."/>
        </authorList>
    </citation>
    <scope>NUCLEOTIDE SEQUENCE [LARGE SCALE GENOMIC DNA]</scope>
    <source>
        <strain evidence="12 13">AA17</strain>
    </source>
</reference>
<feature type="transmembrane region" description="Helical" evidence="9">
    <location>
        <begin position="262"/>
        <end position="278"/>
    </location>
</feature>
<name>A0ABT3AC53_9ALTE</name>
<accession>A0ABT3AC53</accession>
<keyword evidence="12" id="KW-0645">Protease</keyword>
<dbReference type="InterPro" id="IPR023662">
    <property type="entry name" value="Rhomboid_protease_GlpG"/>
</dbReference>
<comment type="similarity">
    <text evidence="2">Belongs to the peptidase S54 family.</text>
</comment>
<keyword evidence="3" id="KW-1003">Cell membrane</keyword>
<keyword evidence="8 9" id="KW-0472">Membrane</keyword>
<dbReference type="EMBL" id="JAOWKX010000009">
    <property type="protein sequence ID" value="MCV2886172.1"/>
    <property type="molecule type" value="Genomic_DNA"/>
</dbReference>